<dbReference type="PANTHER" id="PTHR45828">
    <property type="entry name" value="CYTOCHROME B561/FERRIC REDUCTASE TRANSMEMBRANE"/>
    <property type="match status" value="1"/>
</dbReference>
<comment type="subcellular location">
    <subcellularLocation>
        <location evidence="1">Secreted</location>
    </subcellularLocation>
</comment>
<accession>A0A7J7IY38</accession>
<feature type="domain" description="Reelin" evidence="10">
    <location>
        <begin position="15"/>
        <end position="176"/>
    </location>
</feature>
<evidence type="ECO:0000256" key="9">
    <source>
        <dbReference type="SAM" id="SignalP"/>
    </source>
</evidence>
<keyword evidence="5" id="KW-0399">Innate immunity</keyword>
<evidence type="ECO:0000256" key="1">
    <source>
        <dbReference type="ARBA" id="ARBA00004613"/>
    </source>
</evidence>
<evidence type="ECO:0000256" key="2">
    <source>
        <dbReference type="ARBA" id="ARBA00008501"/>
    </source>
</evidence>
<sequence length="176" mass="19691">MNQLLTLLILLVGVATLAESLSTGAPQIVCYAGPDFLQPRHNVEPQSTTPSYKITSTCEITNNTITVTIEMHKKKKEGYRGFLIAGVDNSDRAEMLGTFTPPGTDDEYQVQSCEGADYATHINNSKKKYDLSLNWIVPREAFGKKVCFRTVIVKRKDKWWNMDVVPCCEIPNEISS</sequence>
<evidence type="ECO:0000256" key="7">
    <source>
        <dbReference type="ARBA" id="ARBA00022859"/>
    </source>
</evidence>
<keyword evidence="4" id="KW-0929">Antimicrobial</keyword>
<dbReference type="InterPro" id="IPR051237">
    <property type="entry name" value="Ferric-chelate_Red/DefProt"/>
</dbReference>
<evidence type="ECO:0000256" key="8">
    <source>
        <dbReference type="ARBA" id="ARBA00023022"/>
    </source>
</evidence>
<dbReference type="GO" id="GO:0045087">
    <property type="term" value="P:innate immune response"/>
    <property type="evidence" value="ECO:0007669"/>
    <property type="project" value="UniProtKB-KW"/>
</dbReference>
<evidence type="ECO:0000256" key="6">
    <source>
        <dbReference type="ARBA" id="ARBA00022729"/>
    </source>
</evidence>
<proteinExistence type="inferred from homology"/>
<dbReference type="CDD" id="cd08544">
    <property type="entry name" value="Reeler"/>
    <property type="match status" value="1"/>
</dbReference>
<evidence type="ECO:0000313" key="13">
    <source>
        <dbReference type="Proteomes" id="UP000593567"/>
    </source>
</evidence>
<dbReference type="Proteomes" id="UP000593567">
    <property type="component" value="Unassembled WGS sequence"/>
</dbReference>
<feature type="signal peptide" evidence="9">
    <location>
        <begin position="1"/>
        <end position="20"/>
    </location>
</feature>
<dbReference type="EMBL" id="VXIV02003277">
    <property type="protein sequence ID" value="KAF6018780.1"/>
    <property type="molecule type" value="Genomic_DNA"/>
</dbReference>
<reference evidence="12 13" key="1">
    <citation type="submission" date="2019-09" db="EMBL/GenBank/DDBJ databases">
        <authorList>
            <person name="Raiko M."/>
            <person name="Komissarov A."/>
            <person name="Rhodes A."/>
            <person name="Kliver S."/>
            <person name="Lim-Fong G."/>
            <person name="Kwan J."/>
            <person name="O'Brien S.J."/>
            <person name="Lopez J.V."/>
        </authorList>
    </citation>
    <scope>NUCLEOTIDE SEQUENCE [LARGE SCALE GENOMIC DNA]</scope>
    <source>
        <strain evidence="12">Kwan_BN1</strain>
    </source>
</reference>
<keyword evidence="8" id="KW-0044">Antibiotic</keyword>
<name>A0A7J7IY38_BUGNE</name>
<keyword evidence="3" id="KW-0964">Secreted</keyword>
<gene>
    <name evidence="12" type="ORF">EB796_022925</name>
    <name evidence="11" type="ORF">EB796_022927</name>
</gene>
<comment type="caution">
    <text evidence="12">The sequence shown here is derived from an EMBL/GenBank/DDBJ whole genome shotgun (WGS) entry which is preliminary data.</text>
</comment>
<evidence type="ECO:0000313" key="11">
    <source>
        <dbReference type="EMBL" id="KAF6018755.1"/>
    </source>
</evidence>
<dbReference type="Gene3D" id="2.60.40.4060">
    <property type="entry name" value="Reeler domain"/>
    <property type="match status" value="1"/>
</dbReference>
<feature type="chain" id="PRO_5033913384" description="Reelin domain-containing protein" evidence="9">
    <location>
        <begin position="21"/>
        <end position="176"/>
    </location>
</feature>
<evidence type="ECO:0000256" key="4">
    <source>
        <dbReference type="ARBA" id="ARBA00022529"/>
    </source>
</evidence>
<organism evidence="12 13">
    <name type="scientific">Bugula neritina</name>
    <name type="common">Brown bryozoan</name>
    <name type="synonym">Sertularia neritina</name>
    <dbReference type="NCBI Taxonomy" id="10212"/>
    <lineage>
        <taxon>Eukaryota</taxon>
        <taxon>Metazoa</taxon>
        <taxon>Spiralia</taxon>
        <taxon>Lophotrochozoa</taxon>
        <taxon>Bryozoa</taxon>
        <taxon>Gymnolaemata</taxon>
        <taxon>Cheilostomatida</taxon>
        <taxon>Flustrina</taxon>
        <taxon>Buguloidea</taxon>
        <taxon>Bugulidae</taxon>
        <taxon>Bugula</taxon>
    </lineage>
</organism>
<dbReference type="AlphaFoldDB" id="A0A7J7IY38"/>
<keyword evidence="13" id="KW-1185">Reference proteome</keyword>
<comment type="similarity">
    <text evidence="2">Belongs to the insect defense protein family.</text>
</comment>
<evidence type="ECO:0000259" key="10">
    <source>
        <dbReference type="PROSITE" id="PS51019"/>
    </source>
</evidence>
<evidence type="ECO:0000313" key="12">
    <source>
        <dbReference type="EMBL" id="KAF6018780.1"/>
    </source>
</evidence>
<dbReference type="PANTHER" id="PTHR45828:SF9">
    <property type="entry name" value="CELL WALL INTEGRITY AND STRESS RESPONSE COMPONENT 4-LIKE-RELATED"/>
    <property type="match status" value="1"/>
</dbReference>
<evidence type="ECO:0000256" key="5">
    <source>
        <dbReference type="ARBA" id="ARBA00022588"/>
    </source>
</evidence>
<dbReference type="Pfam" id="PF02014">
    <property type="entry name" value="Reeler"/>
    <property type="match status" value="1"/>
</dbReference>
<dbReference type="EMBL" id="VXIV02003278">
    <property type="protein sequence ID" value="KAF6018755.1"/>
    <property type="molecule type" value="Genomic_DNA"/>
</dbReference>
<dbReference type="InterPro" id="IPR042307">
    <property type="entry name" value="Reeler_sf"/>
</dbReference>
<dbReference type="GO" id="GO:0016020">
    <property type="term" value="C:membrane"/>
    <property type="evidence" value="ECO:0007669"/>
    <property type="project" value="TreeGrafter"/>
</dbReference>
<dbReference type="PROSITE" id="PS51019">
    <property type="entry name" value="REELIN"/>
    <property type="match status" value="1"/>
</dbReference>
<keyword evidence="7" id="KW-0391">Immunity</keyword>
<dbReference type="GO" id="GO:0042742">
    <property type="term" value="P:defense response to bacterium"/>
    <property type="evidence" value="ECO:0007669"/>
    <property type="project" value="UniProtKB-KW"/>
</dbReference>
<dbReference type="GO" id="GO:0005576">
    <property type="term" value="C:extracellular region"/>
    <property type="evidence" value="ECO:0007669"/>
    <property type="project" value="UniProtKB-SubCell"/>
</dbReference>
<protein>
    <recommendedName>
        <fullName evidence="10">Reelin domain-containing protein</fullName>
    </recommendedName>
</protein>
<keyword evidence="6 9" id="KW-0732">Signal</keyword>
<dbReference type="InterPro" id="IPR002861">
    <property type="entry name" value="Reeler_dom"/>
</dbReference>
<reference evidence="12 13" key="2">
    <citation type="submission" date="2020-06" db="EMBL/GenBank/DDBJ databases">
        <title>Draft genome of Bugula neritina, a colonial animal packing powerful symbionts and potential medicines.</title>
        <authorList>
            <person name="Rayko M."/>
        </authorList>
    </citation>
    <scope>NUCLEOTIDE SEQUENCE [LARGE SCALE GENOMIC DNA]</scope>
    <source>
        <strain evidence="12">Kwan_BN1</strain>
    </source>
</reference>
<evidence type="ECO:0000256" key="3">
    <source>
        <dbReference type="ARBA" id="ARBA00022525"/>
    </source>
</evidence>